<gene>
    <name evidence="2" type="ORF">ACFQV2_12730</name>
</gene>
<proteinExistence type="predicted"/>
<name>A0ABW2TLI4_9PSEU</name>
<keyword evidence="2" id="KW-0378">Hydrolase</keyword>
<dbReference type="Gene3D" id="3.40.50.1820">
    <property type="entry name" value="alpha/beta hydrolase"/>
    <property type="match status" value="1"/>
</dbReference>
<dbReference type="EMBL" id="JBHTEY010000004">
    <property type="protein sequence ID" value="MFC7614261.1"/>
    <property type="molecule type" value="Genomic_DNA"/>
</dbReference>
<dbReference type="InterPro" id="IPR029058">
    <property type="entry name" value="AB_hydrolase_fold"/>
</dbReference>
<sequence>MPIADLGDRSLHYERRGTGRPLLLIQGLAGHHLMWHEPFLADLERDFDIVAYNHRGVGDSSRAEPPYEITDLADDAAALMGALGWDDANVFGISLGGMVAQEVAIRHPQRVRTLTLGCTFAGPGGGGLVSPGLMRIAEARTTGDVRQTMRATYETNLSPTLRADEQWFATFANAALAEKVPGAVIVMQQLAAMKHDAAARLNDVTAPTLVIHGTADEIILFEHAAHVVASIPGARLEVLPEVGHLFWWERPELTAKLLREHTA</sequence>
<feature type="domain" description="AB hydrolase-1" evidence="1">
    <location>
        <begin position="21"/>
        <end position="251"/>
    </location>
</feature>
<accession>A0ABW2TLI4</accession>
<dbReference type="Pfam" id="PF00561">
    <property type="entry name" value="Abhydrolase_1"/>
    <property type="match status" value="1"/>
</dbReference>
<evidence type="ECO:0000259" key="1">
    <source>
        <dbReference type="Pfam" id="PF00561"/>
    </source>
</evidence>
<dbReference type="PANTHER" id="PTHR43433">
    <property type="entry name" value="HYDROLASE, ALPHA/BETA FOLD FAMILY PROTEIN"/>
    <property type="match status" value="1"/>
</dbReference>
<organism evidence="2 3">
    <name type="scientific">Actinokineospora soli</name>
    <dbReference type="NCBI Taxonomy" id="1048753"/>
    <lineage>
        <taxon>Bacteria</taxon>
        <taxon>Bacillati</taxon>
        <taxon>Actinomycetota</taxon>
        <taxon>Actinomycetes</taxon>
        <taxon>Pseudonocardiales</taxon>
        <taxon>Pseudonocardiaceae</taxon>
        <taxon>Actinokineospora</taxon>
    </lineage>
</organism>
<comment type="caution">
    <text evidence="2">The sequence shown here is derived from an EMBL/GenBank/DDBJ whole genome shotgun (WGS) entry which is preliminary data.</text>
</comment>
<dbReference type="PRINTS" id="PR00111">
    <property type="entry name" value="ABHYDROLASE"/>
</dbReference>
<evidence type="ECO:0000313" key="2">
    <source>
        <dbReference type="EMBL" id="MFC7614261.1"/>
    </source>
</evidence>
<protein>
    <submittedName>
        <fullName evidence="2">Alpha/beta fold hydrolase</fullName>
    </submittedName>
</protein>
<dbReference type="PANTHER" id="PTHR43433:SF5">
    <property type="entry name" value="AB HYDROLASE-1 DOMAIN-CONTAINING PROTEIN"/>
    <property type="match status" value="1"/>
</dbReference>
<dbReference type="InterPro" id="IPR050471">
    <property type="entry name" value="AB_hydrolase"/>
</dbReference>
<dbReference type="Proteomes" id="UP001596512">
    <property type="component" value="Unassembled WGS sequence"/>
</dbReference>
<keyword evidence="3" id="KW-1185">Reference proteome</keyword>
<dbReference type="GO" id="GO:0016787">
    <property type="term" value="F:hydrolase activity"/>
    <property type="evidence" value="ECO:0007669"/>
    <property type="project" value="UniProtKB-KW"/>
</dbReference>
<dbReference type="InterPro" id="IPR000073">
    <property type="entry name" value="AB_hydrolase_1"/>
</dbReference>
<dbReference type="SUPFAM" id="SSF53474">
    <property type="entry name" value="alpha/beta-Hydrolases"/>
    <property type="match status" value="1"/>
</dbReference>
<evidence type="ECO:0000313" key="3">
    <source>
        <dbReference type="Proteomes" id="UP001596512"/>
    </source>
</evidence>
<reference evidence="3" key="1">
    <citation type="journal article" date="2019" name="Int. J. Syst. Evol. Microbiol.">
        <title>The Global Catalogue of Microorganisms (GCM) 10K type strain sequencing project: providing services to taxonomists for standard genome sequencing and annotation.</title>
        <authorList>
            <consortium name="The Broad Institute Genomics Platform"/>
            <consortium name="The Broad Institute Genome Sequencing Center for Infectious Disease"/>
            <person name="Wu L."/>
            <person name="Ma J."/>
        </authorList>
    </citation>
    <scope>NUCLEOTIDE SEQUENCE [LARGE SCALE GENOMIC DNA]</scope>
    <source>
        <strain evidence="3">JCM 17695</strain>
    </source>
</reference>